<proteinExistence type="predicted"/>
<organism evidence="2">
    <name type="scientific">Woronichinia naegeliana WA131</name>
    <dbReference type="NCBI Taxonomy" id="2824559"/>
    <lineage>
        <taxon>Bacteria</taxon>
        <taxon>Bacillati</taxon>
        <taxon>Cyanobacteriota</taxon>
        <taxon>Cyanophyceae</taxon>
        <taxon>Synechococcales</taxon>
        <taxon>Coelosphaeriaceae</taxon>
        <taxon>Woronichinia</taxon>
    </lineage>
</organism>
<reference evidence="2" key="1">
    <citation type="submission" date="2021-04" db="EMBL/GenBank/DDBJ databases">
        <title>Genome sequence of Woronichinia naegeliana from Washington state freshwater lake bloom.</title>
        <authorList>
            <person name="Dreher T.W."/>
        </authorList>
    </citation>
    <scope>NUCLEOTIDE SEQUENCE</scope>
    <source>
        <strain evidence="2">WA131</strain>
    </source>
</reference>
<gene>
    <name evidence="2" type="ORF">KA717_26820</name>
    <name evidence="3" type="ORF">KA717_38700</name>
</gene>
<evidence type="ECO:0000313" key="2">
    <source>
        <dbReference type="EMBL" id="UXE59414.1"/>
    </source>
</evidence>
<dbReference type="KEGG" id="wna:KA717_26820"/>
<accession>A0A977KT62</accession>
<dbReference type="KEGG" id="wna:KA717_38700"/>
<dbReference type="Pfam" id="PF13175">
    <property type="entry name" value="AAA_15"/>
    <property type="match status" value="1"/>
</dbReference>
<keyword evidence="2" id="KW-0067">ATP-binding</keyword>
<dbReference type="PANTHER" id="PTHR43581">
    <property type="entry name" value="ATP/GTP PHOSPHATASE"/>
    <property type="match status" value="1"/>
</dbReference>
<dbReference type="SUPFAM" id="SSF52540">
    <property type="entry name" value="P-loop containing nucleoside triphosphate hydrolases"/>
    <property type="match status" value="1"/>
</dbReference>
<dbReference type="InterPro" id="IPR041685">
    <property type="entry name" value="AAA_GajA/Old/RecF-like"/>
</dbReference>
<dbReference type="Proteomes" id="UP001065613">
    <property type="component" value="Chromosome"/>
</dbReference>
<dbReference type="InterPro" id="IPR051396">
    <property type="entry name" value="Bact_Antivir_Def_Nuclease"/>
</dbReference>
<dbReference type="EMBL" id="CP073041">
    <property type="protein sequence ID" value="UXE61242.1"/>
    <property type="molecule type" value="Genomic_DNA"/>
</dbReference>
<sequence length="402" mass="46723">MHLQRVQVPDFRVLKDIDISFEKEFSPRIFPLGSLNGGGKSTLLQLIFILLHCSADPQKYHFIRNLLEDFTIPKGTDQRTLAKFEIANRGGIIGLEYLVFLGSSFSALYSTIENKTFLISESIGKEQSFASKPKYILDYNNYILAYRIIQAYLTTVNEAQDQSTNIDFDKSDIFLDNLSKKVFLASPSTQIFLFLSKKYRKSRFKSNKTLENQEESSKKQDRGWEWDDAKNQLTNFFPYDFVSVDILIQSFKQARDKDFEEAIETGGHYGKHYQNLLNDFNKFLKDKQINLDKDLSGVNFKAERNGETIELYPEDLSHGELKRLSLYVWLKYSNIENAIILFDEIEIALHPDWQYQIIRDLEEWGPTNQYILATHSYELCQALTPAHVKEIEPKLLNNVNHS</sequence>
<evidence type="ECO:0000259" key="1">
    <source>
        <dbReference type="Pfam" id="PF13175"/>
    </source>
</evidence>
<dbReference type="GO" id="GO:0005524">
    <property type="term" value="F:ATP binding"/>
    <property type="evidence" value="ECO:0007669"/>
    <property type="project" value="UniProtKB-KW"/>
</dbReference>
<keyword evidence="2" id="KW-0547">Nucleotide-binding</keyword>
<feature type="domain" description="Endonuclease GajA/Old nuclease/RecF-like AAA" evidence="1">
    <location>
        <begin position="1"/>
        <end position="378"/>
    </location>
</feature>
<dbReference type="InterPro" id="IPR027417">
    <property type="entry name" value="P-loop_NTPase"/>
</dbReference>
<dbReference type="EMBL" id="CP073041">
    <property type="protein sequence ID" value="UXE59414.1"/>
    <property type="molecule type" value="Genomic_DNA"/>
</dbReference>
<name>A0A977KT62_9CYAN</name>
<dbReference type="PANTHER" id="PTHR43581:SF4">
    <property type="entry name" value="ATP_GTP PHOSPHATASE"/>
    <property type="match status" value="1"/>
</dbReference>
<evidence type="ECO:0000313" key="3">
    <source>
        <dbReference type="EMBL" id="UXE61242.1"/>
    </source>
</evidence>
<dbReference type="Gene3D" id="3.40.50.300">
    <property type="entry name" value="P-loop containing nucleotide triphosphate hydrolases"/>
    <property type="match status" value="1"/>
</dbReference>
<dbReference type="AlphaFoldDB" id="A0A977KT62"/>
<protein>
    <submittedName>
        <fullName evidence="2">ATP-binding protein</fullName>
    </submittedName>
</protein>